<reference evidence="2" key="1">
    <citation type="submission" date="2023-01" db="EMBL/GenBank/DDBJ databases">
        <authorList>
            <person name="Piombo E."/>
        </authorList>
    </citation>
    <scope>NUCLEOTIDE SEQUENCE</scope>
</reference>
<evidence type="ECO:0000256" key="1">
    <source>
        <dbReference type="SAM" id="MobiDB-lite"/>
    </source>
</evidence>
<feature type="region of interest" description="Disordered" evidence="1">
    <location>
        <begin position="52"/>
        <end position="96"/>
    </location>
</feature>
<dbReference type="AlphaFoldDB" id="A0AA35LTH0"/>
<dbReference type="Proteomes" id="UP001160390">
    <property type="component" value="Unassembled WGS sequence"/>
</dbReference>
<comment type="caution">
    <text evidence="2">The sequence shown here is derived from an EMBL/GenBank/DDBJ whole genome shotgun (WGS) entry which is preliminary data.</text>
</comment>
<keyword evidence="3" id="KW-1185">Reference proteome</keyword>
<sequence length="253" mass="28403">MAMRITRSRIIQRKSNRCRRPTWKVQQAGSWNQLLEDAGLSPRTPAIAQSLGVLGDNTSSPTNLTQGAAQPLGVGQENASRPADLAQGAASPDTTPVRKSFIKFSANNPNGMVKGGAPTEPTPVSIMDKLDLDTDTGLTLGFLNFDMKETDAIERRAFTLSDLNLDFHYWYFRNRLTPIDKSLQRSIDSAYKEGDWSAIKNAIRREFGRDMDGEQQAQFTKKFSELSDEDRLSIVRILERRGYCALDRDKWID</sequence>
<accession>A0AA35LTH0</accession>
<gene>
    <name evidence="2" type="ORF">CCHLO57077_00017746</name>
</gene>
<feature type="compositionally biased region" description="Polar residues" evidence="1">
    <location>
        <begin position="56"/>
        <end position="68"/>
    </location>
</feature>
<proteinExistence type="predicted"/>
<evidence type="ECO:0000313" key="2">
    <source>
        <dbReference type="EMBL" id="CAI6068346.1"/>
    </source>
</evidence>
<protein>
    <submittedName>
        <fullName evidence="2">Uncharacterized protein</fullName>
    </submittedName>
</protein>
<name>A0AA35LTH0_9HYPO</name>
<organism evidence="2 3">
    <name type="scientific">Clonostachys chloroleuca</name>
    <dbReference type="NCBI Taxonomy" id="1926264"/>
    <lineage>
        <taxon>Eukaryota</taxon>
        <taxon>Fungi</taxon>
        <taxon>Dikarya</taxon>
        <taxon>Ascomycota</taxon>
        <taxon>Pezizomycotina</taxon>
        <taxon>Sordariomycetes</taxon>
        <taxon>Hypocreomycetidae</taxon>
        <taxon>Hypocreales</taxon>
        <taxon>Bionectriaceae</taxon>
        <taxon>Clonostachys</taxon>
    </lineage>
</organism>
<evidence type="ECO:0000313" key="3">
    <source>
        <dbReference type="Proteomes" id="UP001160390"/>
    </source>
</evidence>
<dbReference type="EMBL" id="CABFNP030000633">
    <property type="protein sequence ID" value="CAI6068346.1"/>
    <property type="molecule type" value="Genomic_DNA"/>
</dbReference>